<organism evidence="1 2">
    <name type="scientific">Acetivibrio mesophilus</name>
    <dbReference type="NCBI Taxonomy" id="2487273"/>
    <lineage>
        <taxon>Bacteria</taxon>
        <taxon>Bacillati</taxon>
        <taxon>Bacillota</taxon>
        <taxon>Clostridia</taxon>
        <taxon>Eubacteriales</taxon>
        <taxon>Oscillospiraceae</taxon>
        <taxon>Acetivibrio</taxon>
    </lineage>
</organism>
<dbReference type="Proteomes" id="UP000289166">
    <property type="component" value="Unassembled WGS sequence"/>
</dbReference>
<proteinExistence type="predicted"/>
<evidence type="ECO:0000313" key="2">
    <source>
        <dbReference type="Proteomes" id="UP000289166"/>
    </source>
</evidence>
<gene>
    <name evidence="1" type="ORF">EFD62_13585</name>
</gene>
<dbReference type="Pfam" id="PF21838">
    <property type="entry name" value="DUF6897"/>
    <property type="match status" value="1"/>
</dbReference>
<sequence>MDGYLKQYVGKKIVVYLSLWSKLLHIGITGLVSECREGWIELKSRNRIQHINVDKIYCFKVLE</sequence>
<dbReference type="InterPro" id="IPR054192">
    <property type="entry name" value="DUF6897"/>
</dbReference>
<name>A0A4Q0I1V8_9FIRM</name>
<dbReference type="RefSeq" id="WP_069194264.1">
    <property type="nucleotide sequence ID" value="NZ_RLII01000022.1"/>
</dbReference>
<reference evidence="2" key="1">
    <citation type="submission" date="2018-11" db="EMBL/GenBank/DDBJ databases">
        <title>Genome sequencing of a novel mesophilic and cellulolytic organism within the genus Hungateiclostridium.</title>
        <authorList>
            <person name="Rettenmaier R."/>
            <person name="Liebl W."/>
            <person name="Zverlov V."/>
        </authorList>
    </citation>
    <scope>NUCLEOTIDE SEQUENCE [LARGE SCALE GENOMIC DNA]</scope>
    <source>
        <strain evidence="2">N2K1</strain>
    </source>
</reference>
<accession>A0A4Q0I1V8</accession>
<evidence type="ECO:0000313" key="1">
    <source>
        <dbReference type="EMBL" id="RXE58210.1"/>
    </source>
</evidence>
<dbReference type="EMBL" id="RLII01000022">
    <property type="protein sequence ID" value="RXE58210.1"/>
    <property type="molecule type" value="Genomic_DNA"/>
</dbReference>
<evidence type="ECO:0008006" key="3">
    <source>
        <dbReference type="Google" id="ProtNLM"/>
    </source>
</evidence>
<keyword evidence="2" id="KW-1185">Reference proteome</keyword>
<protein>
    <recommendedName>
        <fullName evidence="3">DUF2642 domain-containing protein</fullName>
    </recommendedName>
</protein>
<dbReference type="AlphaFoldDB" id="A0A4Q0I1V8"/>
<dbReference type="OrthoDB" id="2085621at2"/>
<comment type="caution">
    <text evidence="1">The sequence shown here is derived from an EMBL/GenBank/DDBJ whole genome shotgun (WGS) entry which is preliminary data.</text>
</comment>